<evidence type="ECO:0000256" key="1">
    <source>
        <dbReference type="SAM" id="MobiDB-lite"/>
    </source>
</evidence>
<feature type="region of interest" description="Disordered" evidence="1">
    <location>
        <begin position="80"/>
        <end position="118"/>
    </location>
</feature>
<name>A0A6J4RY36_9SPHN</name>
<feature type="compositionally biased region" description="Basic and acidic residues" evidence="1">
    <location>
        <begin position="80"/>
        <end position="90"/>
    </location>
</feature>
<dbReference type="AlphaFoldDB" id="A0A6J4RY36"/>
<dbReference type="EMBL" id="CADCVX010000047">
    <property type="protein sequence ID" value="CAA9484233.1"/>
    <property type="molecule type" value="Genomic_DNA"/>
</dbReference>
<accession>A0A6J4RY36</accession>
<feature type="non-terminal residue" evidence="2">
    <location>
        <position position="1"/>
    </location>
</feature>
<proteinExistence type="predicted"/>
<protein>
    <submittedName>
        <fullName evidence="2">Uncharacterized protein</fullName>
    </submittedName>
</protein>
<reference evidence="2" key="1">
    <citation type="submission" date="2020-02" db="EMBL/GenBank/DDBJ databases">
        <authorList>
            <person name="Meier V. D."/>
        </authorList>
    </citation>
    <scope>NUCLEOTIDE SEQUENCE</scope>
    <source>
        <strain evidence="2">AVDCRST_MAG91</strain>
    </source>
</reference>
<evidence type="ECO:0000313" key="2">
    <source>
        <dbReference type="EMBL" id="CAA9484233.1"/>
    </source>
</evidence>
<sequence>RRLAEMYWDHQRDEGVPVFNEFLGLLGDPERGGHAALQELAVESIDEVELLSAGPDTDVDGVLAGALKFLAEPRDRREGQKLIADSRRTTENPLPEPDEIDLLRQLQEKAKRPDLRRA</sequence>
<gene>
    <name evidence="2" type="ORF">AVDCRST_MAG91-182</name>
</gene>
<feature type="compositionally biased region" description="Basic and acidic residues" evidence="1">
    <location>
        <begin position="106"/>
        <end position="118"/>
    </location>
</feature>
<organism evidence="2">
    <name type="scientific">uncultured Sphingomonadaceae bacterium</name>
    <dbReference type="NCBI Taxonomy" id="169976"/>
    <lineage>
        <taxon>Bacteria</taxon>
        <taxon>Pseudomonadati</taxon>
        <taxon>Pseudomonadota</taxon>
        <taxon>Alphaproteobacteria</taxon>
        <taxon>Sphingomonadales</taxon>
        <taxon>Sphingomonadaceae</taxon>
        <taxon>environmental samples</taxon>
    </lineage>
</organism>